<dbReference type="InterPro" id="IPR020846">
    <property type="entry name" value="MFS_dom"/>
</dbReference>
<dbReference type="InterPro" id="IPR011701">
    <property type="entry name" value="MFS"/>
</dbReference>
<dbReference type="PANTHER" id="PTHR23531:SF1">
    <property type="entry name" value="QUINOLENE RESISTANCE PROTEIN NORA"/>
    <property type="match status" value="1"/>
</dbReference>
<keyword evidence="1" id="KW-0812">Transmembrane</keyword>
<feature type="transmembrane region" description="Helical" evidence="1">
    <location>
        <begin position="243"/>
        <end position="261"/>
    </location>
</feature>
<dbReference type="RefSeq" id="WP_229657665.1">
    <property type="nucleotide sequence ID" value="NZ_BMNL01000002.1"/>
</dbReference>
<feature type="transmembrane region" description="Helical" evidence="1">
    <location>
        <begin position="334"/>
        <end position="352"/>
    </location>
</feature>
<reference evidence="3" key="2">
    <citation type="submission" date="2020-09" db="EMBL/GenBank/DDBJ databases">
        <authorList>
            <person name="Sun Q."/>
            <person name="Ohkuma M."/>
        </authorList>
    </citation>
    <scope>NUCLEOTIDE SEQUENCE</scope>
    <source>
        <strain evidence="3">JCM 10088</strain>
    </source>
</reference>
<dbReference type="GO" id="GO:0022857">
    <property type="term" value="F:transmembrane transporter activity"/>
    <property type="evidence" value="ECO:0007669"/>
    <property type="project" value="InterPro"/>
</dbReference>
<evidence type="ECO:0000313" key="3">
    <source>
        <dbReference type="EMBL" id="GGP20296.1"/>
    </source>
</evidence>
<proteinExistence type="predicted"/>
<evidence type="ECO:0000313" key="4">
    <source>
        <dbReference type="Proteomes" id="UP000610960"/>
    </source>
</evidence>
<dbReference type="Proteomes" id="UP000610960">
    <property type="component" value="Unassembled WGS sequence"/>
</dbReference>
<name>A0A830GTL2_9CREN</name>
<keyword evidence="4" id="KW-1185">Reference proteome</keyword>
<dbReference type="AlphaFoldDB" id="A0A830GTL2"/>
<feature type="transmembrane region" description="Helical" evidence="1">
    <location>
        <begin position="104"/>
        <end position="128"/>
    </location>
</feature>
<feature type="transmembrane region" description="Helical" evidence="1">
    <location>
        <begin position="268"/>
        <end position="287"/>
    </location>
</feature>
<feature type="transmembrane region" description="Helical" evidence="1">
    <location>
        <begin position="80"/>
        <end position="98"/>
    </location>
</feature>
<keyword evidence="1" id="KW-1133">Transmembrane helix</keyword>
<protein>
    <submittedName>
        <fullName evidence="3">MFS transporter</fullName>
    </submittedName>
</protein>
<dbReference type="PANTHER" id="PTHR23531">
    <property type="entry name" value="QUINOLENE RESISTANCE PROTEIN NORA"/>
    <property type="match status" value="1"/>
</dbReference>
<dbReference type="Pfam" id="PF07690">
    <property type="entry name" value="MFS_1"/>
    <property type="match status" value="1"/>
</dbReference>
<keyword evidence="1" id="KW-0472">Membrane</keyword>
<evidence type="ECO:0000256" key="1">
    <source>
        <dbReference type="SAM" id="Phobius"/>
    </source>
</evidence>
<dbReference type="SUPFAM" id="SSF103473">
    <property type="entry name" value="MFS general substrate transporter"/>
    <property type="match status" value="1"/>
</dbReference>
<feature type="transmembrane region" description="Helical" evidence="1">
    <location>
        <begin position="210"/>
        <end position="231"/>
    </location>
</feature>
<feature type="transmembrane region" description="Helical" evidence="1">
    <location>
        <begin position="358"/>
        <end position="376"/>
    </location>
</feature>
<feature type="transmembrane region" description="Helical" evidence="1">
    <location>
        <begin position="293"/>
        <end position="313"/>
    </location>
</feature>
<reference evidence="3" key="1">
    <citation type="journal article" date="2014" name="Int. J. Syst. Evol. Microbiol.">
        <title>Complete genome sequence of Corynebacterium casei LMG S-19264T (=DSM 44701T), isolated from a smear-ripened cheese.</title>
        <authorList>
            <consortium name="US DOE Joint Genome Institute (JGI-PGF)"/>
            <person name="Walter F."/>
            <person name="Albersmeier A."/>
            <person name="Kalinowski J."/>
            <person name="Ruckert C."/>
        </authorList>
    </citation>
    <scope>NUCLEOTIDE SEQUENCE</scope>
    <source>
        <strain evidence="3">JCM 10088</strain>
    </source>
</reference>
<dbReference type="InterPro" id="IPR036259">
    <property type="entry name" value="MFS_trans_sf"/>
</dbReference>
<evidence type="ECO:0000259" key="2">
    <source>
        <dbReference type="PROSITE" id="PS50850"/>
    </source>
</evidence>
<organism evidence="3 4">
    <name type="scientific">Thermocladium modestius</name>
    <dbReference type="NCBI Taxonomy" id="62609"/>
    <lineage>
        <taxon>Archaea</taxon>
        <taxon>Thermoproteota</taxon>
        <taxon>Thermoprotei</taxon>
        <taxon>Thermoproteales</taxon>
        <taxon>Thermoproteaceae</taxon>
        <taxon>Thermocladium</taxon>
    </lineage>
</organism>
<sequence>MKIKSNEANFLLVLLIIVTMTFAMRASNNMAMTTVPLLARYFLGYNNTEIGALSALMGLGTFLASSLINARLNSGERRRIFMISSMGYAIILPLFYLATPLSLWILSAVAGVVMGNIMPNIITSAGMLPDRKARERLLSIYTLSLSVSLVVGPAIESAILQHFSVRSSFLFFAPFGALVAAMSPLIKFPEGEEQRSGASKVISNPGFKTATYNILAYNIPFSTLTAFGGIYAVSQFHASYSEATGLFSLFFITSLLARLYLSVRPIGGVWAHMAISISMTVLGLLLMTVAGSLIELAIALLVLGFPHGLTYPLSLISISRTFKPEERNAANSQFFAVMSLVGIVTPMLTGTLADLIGLRYVFGLLIIFVSALAPLIRRNAKAVDEATRLVM</sequence>
<comment type="caution">
    <text evidence="3">The sequence shown here is derived from an EMBL/GenBank/DDBJ whole genome shotgun (WGS) entry which is preliminary data.</text>
</comment>
<feature type="transmembrane region" description="Helical" evidence="1">
    <location>
        <begin position="140"/>
        <end position="163"/>
    </location>
</feature>
<dbReference type="InterPro" id="IPR052714">
    <property type="entry name" value="MFS_Exporter"/>
</dbReference>
<feature type="transmembrane region" description="Helical" evidence="1">
    <location>
        <begin position="49"/>
        <end position="68"/>
    </location>
</feature>
<accession>A0A830GTL2</accession>
<dbReference type="Gene3D" id="1.20.1250.20">
    <property type="entry name" value="MFS general substrate transporter like domains"/>
    <property type="match status" value="1"/>
</dbReference>
<feature type="transmembrane region" description="Helical" evidence="1">
    <location>
        <begin position="169"/>
        <end position="189"/>
    </location>
</feature>
<dbReference type="EMBL" id="BMNL01000002">
    <property type="protein sequence ID" value="GGP20296.1"/>
    <property type="molecule type" value="Genomic_DNA"/>
</dbReference>
<dbReference type="PROSITE" id="PS50850">
    <property type="entry name" value="MFS"/>
    <property type="match status" value="1"/>
</dbReference>
<feature type="domain" description="Major facilitator superfamily (MFS) profile" evidence="2">
    <location>
        <begin position="169"/>
        <end position="391"/>
    </location>
</feature>
<gene>
    <name evidence="3" type="ORF">GCM10007981_07800</name>
</gene>